<feature type="binding site" evidence="3">
    <location>
        <position position="130"/>
    </location>
    <ligand>
        <name>a divalent metal cation</name>
        <dbReference type="ChEBI" id="CHEBI:60240"/>
        <label>2</label>
    </ligand>
</feature>
<sequence length="256" mass="29188">MELFDTHAHINDNRFDNDREAMLADCRAQGVRYIMCPAVDRGTAESAIALAEKYDYVYAAVGVHPHESKDVTEADYEYFKEQALNNDRVRAIGEIGLDYYFDFSDRETQMREFKRQLALAREVDLPIIIHDRDAHGDIMDTLRNDGKGNYGIFHCYSGSWEMAKEAIKMGFYISFAGPVVFPKSTKLKEVAKQVSLDRLLIETDSPYLTPPPFRGRRNDPSKTQFVAQEIAALRGMEADEIAAITLENGKRIFNIK</sequence>
<evidence type="ECO:0000256" key="1">
    <source>
        <dbReference type="ARBA" id="ARBA00022723"/>
    </source>
</evidence>
<keyword evidence="2 4" id="KW-0378">Hydrolase</keyword>
<gene>
    <name evidence="4" type="primary">ycfH</name>
    <name evidence="4" type="ORF">VRLFYP33_00541</name>
</gene>
<dbReference type="PROSITE" id="PS01091">
    <property type="entry name" value="TATD_3"/>
    <property type="match status" value="1"/>
</dbReference>
<dbReference type="PROSITE" id="PS01137">
    <property type="entry name" value="TATD_1"/>
    <property type="match status" value="1"/>
</dbReference>
<feature type="binding site" evidence="3">
    <location>
        <position position="204"/>
    </location>
    <ligand>
        <name>a divalent metal cation</name>
        <dbReference type="ChEBI" id="CHEBI:60240"/>
        <label>1</label>
    </ligand>
</feature>
<dbReference type="PANTHER" id="PTHR46124">
    <property type="entry name" value="D-AMINOACYL-TRNA DEACYLASE"/>
    <property type="match status" value="1"/>
</dbReference>
<dbReference type="AlphaFoldDB" id="A0A6N2ZSQ4"/>
<dbReference type="GO" id="GO:0016788">
    <property type="term" value="F:hydrolase activity, acting on ester bonds"/>
    <property type="evidence" value="ECO:0007669"/>
    <property type="project" value="InterPro"/>
</dbReference>
<dbReference type="FunFam" id="3.20.20.140:FF:000005">
    <property type="entry name" value="TatD family hydrolase"/>
    <property type="match status" value="1"/>
</dbReference>
<evidence type="ECO:0000256" key="2">
    <source>
        <dbReference type="ARBA" id="ARBA00022801"/>
    </source>
</evidence>
<organism evidence="4">
    <name type="scientific">Veillonella ratti</name>
    <dbReference type="NCBI Taxonomy" id="103892"/>
    <lineage>
        <taxon>Bacteria</taxon>
        <taxon>Bacillati</taxon>
        <taxon>Bacillota</taxon>
        <taxon>Negativicutes</taxon>
        <taxon>Veillonellales</taxon>
        <taxon>Veillonellaceae</taxon>
        <taxon>Veillonella</taxon>
    </lineage>
</organism>
<evidence type="ECO:0000256" key="3">
    <source>
        <dbReference type="PIRSR" id="PIRSR005902-1"/>
    </source>
</evidence>
<dbReference type="Pfam" id="PF01026">
    <property type="entry name" value="TatD_DNase"/>
    <property type="match status" value="1"/>
</dbReference>
<feature type="binding site" evidence="3">
    <location>
        <position position="154"/>
    </location>
    <ligand>
        <name>a divalent metal cation</name>
        <dbReference type="ChEBI" id="CHEBI:60240"/>
        <label>2</label>
    </ligand>
</feature>
<dbReference type="PANTHER" id="PTHR46124:SF2">
    <property type="entry name" value="D-AMINOACYL-TRNA DEACYLASE"/>
    <property type="match status" value="1"/>
</dbReference>
<dbReference type="GO" id="GO:0005829">
    <property type="term" value="C:cytosol"/>
    <property type="evidence" value="ECO:0007669"/>
    <property type="project" value="TreeGrafter"/>
</dbReference>
<dbReference type="GO" id="GO:0046872">
    <property type="term" value="F:metal ion binding"/>
    <property type="evidence" value="ECO:0007669"/>
    <property type="project" value="UniProtKB-KW"/>
</dbReference>
<dbReference type="EMBL" id="CACRUX010000018">
    <property type="protein sequence ID" value="VYT82459.1"/>
    <property type="molecule type" value="Genomic_DNA"/>
</dbReference>
<feature type="binding site" evidence="3">
    <location>
        <position position="94"/>
    </location>
    <ligand>
        <name>a divalent metal cation</name>
        <dbReference type="ChEBI" id="CHEBI:60240"/>
        <label>1</label>
    </ligand>
</feature>
<proteinExistence type="predicted"/>
<dbReference type="InterPro" id="IPR001130">
    <property type="entry name" value="TatD-like"/>
</dbReference>
<dbReference type="SUPFAM" id="SSF51556">
    <property type="entry name" value="Metallo-dependent hydrolases"/>
    <property type="match status" value="1"/>
</dbReference>
<dbReference type="CDD" id="cd01310">
    <property type="entry name" value="TatD_DNAse"/>
    <property type="match status" value="1"/>
</dbReference>
<reference evidence="4" key="1">
    <citation type="submission" date="2019-11" db="EMBL/GenBank/DDBJ databases">
        <authorList>
            <person name="Feng L."/>
        </authorList>
    </citation>
    <scope>NUCLEOTIDE SEQUENCE</scope>
    <source>
        <strain evidence="4">VrattiLFYP33</strain>
    </source>
</reference>
<protein>
    <submittedName>
        <fullName evidence="4">Putative deoxyribonuclease YcfH</fullName>
        <ecNumber evidence="4">3.1.21.-</ecNumber>
    </submittedName>
</protein>
<dbReference type="InterPro" id="IPR032466">
    <property type="entry name" value="Metal_Hydrolase"/>
</dbReference>
<dbReference type="GO" id="GO:0004536">
    <property type="term" value="F:DNA nuclease activity"/>
    <property type="evidence" value="ECO:0007669"/>
    <property type="project" value="InterPro"/>
</dbReference>
<accession>A0A6N2ZSQ4</accession>
<keyword evidence="1 3" id="KW-0479">Metal-binding</keyword>
<dbReference type="NCBIfam" id="TIGR00010">
    <property type="entry name" value="YchF/TatD family DNA exonuclease"/>
    <property type="match status" value="1"/>
</dbReference>
<dbReference type="Gene3D" id="3.20.20.140">
    <property type="entry name" value="Metal-dependent hydrolases"/>
    <property type="match status" value="1"/>
</dbReference>
<evidence type="ECO:0000313" key="4">
    <source>
        <dbReference type="EMBL" id="VYT82459.1"/>
    </source>
</evidence>
<dbReference type="InterPro" id="IPR015991">
    <property type="entry name" value="TatD/YcfH-like"/>
</dbReference>
<dbReference type="RefSeq" id="WP_021840334.1">
    <property type="nucleotide sequence ID" value="NZ_CACRUX010000018.1"/>
</dbReference>
<feature type="binding site" evidence="3">
    <location>
        <position position="9"/>
    </location>
    <ligand>
        <name>a divalent metal cation</name>
        <dbReference type="ChEBI" id="CHEBI:60240"/>
        <label>1</label>
    </ligand>
</feature>
<dbReference type="EC" id="3.1.21.-" evidence="4"/>
<feature type="binding site" evidence="3">
    <location>
        <position position="7"/>
    </location>
    <ligand>
        <name>a divalent metal cation</name>
        <dbReference type="ChEBI" id="CHEBI:60240"/>
        <label>1</label>
    </ligand>
</feature>
<name>A0A6N2ZSQ4_9FIRM</name>
<dbReference type="InterPro" id="IPR018228">
    <property type="entry name" value="DNase_TatD-rel_CS"/>
</dbReference>
<dbReference type="PIRSF" id="PIRSF005902">
    <property type="entry name" value="DNase_TatD"/>
    <property type="match status" value="1"/>
</dbReference>